<evidence type="ECO:0000313" key="6">
    <source>
        <dbReference type="Proteomes" id="UP000183994"/>
    </source>
</evidence>
<dbReference type="Proteomes" id="UP000183994">
    <property type="component" value="Unassembled WGS sequence"/>
</dbReference>
<feature type="signal peptide" evidence="4">
    <location>
        <begin position="1"/>
        <end position="28"/>
    </location>
</feature>
<dbReference type="PANTHER" id="PTHR33376:SF7">
    <property type="entry name" value="C4-DICARBOXYLATE-BINDING PROTEIN DCTB"/>
    <property type="match status" value="1"/>
</dbReference>
<keyword evidence="2" id="KW-0813">Transport</keyword>
<keyword evidence="6" id="KW-1185">Reference proteome</keyword>
<keyword evidence="3 4" id="KW-0732">Signal</keyword>
<evidence type="ECO:0000256" key="1">
    <source>
        <dbReference type="ARBA" id="ARBA00009023"/>
    </source>
</evidence>
<protein>
    <submittedName>
        <fullName evidence="5">TRAP-type C4-dicarboxylate transport system, substrate-binding protein</fullName>
    </submittedName>
</protein>
<sequence>MASQFFTRIFVFSAVAIALLAATPYASAGKEESRIQWKLACLAPKDVGYAVRVREILIPEVEKATAGALSVKVYWGGVMGNDEETLKKMRIGQLQGSGLSGEGTFKLADDISVLGLPFLFESYDEVDYLREQMTDEFDAIVEEKGLKLLTWLDQDFDQIYTAKHPIFVLEDFSKSSFITWFGPLEGRLLETMGATATPMSVMEIPSSLRSNIAEGVIAPAIWVLGAQLYATMHNVNAMHIRYVPAFPVVTQNAWDMLSDEHKETIHRERRGWTKTFNALTRQDTEKCLEAMIKYGMVLTETPPGELRRIQDRARGIWEPLAGELYSREIYDQVLAHLKEYRAGN</sequence>
<feature type="chain" id="PRO_5012906643" evidence="4">
    <location>
        <begin position="29"/>
        <end position="344"/>
    </location>
</feature>
<dbReference type="RefSeq" id="WP_073474939.1">
    <property type="nucleotide sequence ID" value="NZ_FQZU01000008.1"/>
</dbReference>
<comment type="similarity">
    <text evidence="1">Belongs to the bacterial solute-binding protein 7 family.</text>
</comment>
<evidence type="ECO:0000256" key="3">
    <source>
        <dbReference type="ARBA" id="ARBA00022729"/>
    </source>
</evidence>
<dbReference type="OrthoDB" id="9794826at2"/>
<dbReference type="InterPro" id="IPR018389">
    <property type="entry name" value="DctP_fam"/>
</dbReference>
<dbReference type="PANTHER" id="PTHR33376">
    <property type="match status" value="1"/>
</dbReference>
<evidence type="ECO:0000256" key="4">
    <source>
        <dbReference type="SAM" id="SignalP"/>
    </source>
</evidence>
<organism evidence="5 6">
    <name type="scientific">Desulfatibacillum alkenivorans DSM 16219</name>
    <dbReference type="NCBI Taxonomy" id="1121393"/>
    <lineage>
        <taxon>Bacteria</taxon>
        <taxon>Pseudomonadati</taxon>
        <taxon>Thermodesulfobacteriota</taxon>
        <taxon>Desulfobacteria</taxon>
        <taxon>Desulfobacterales</taxon>
        <taxon>Desulfatibacillaceae</taxon>
        <taxon>Desulfatibacillum</taxon>
    </lineage>
</organism>
<evidence type="ECO:0000256" key="2">
    <source>
        <dbReference type="ARBA" id="ARBA00022448"/>
    </source>
</evidence>
<dbReference type="Gene3D" id="3.40.190.170">
    <property type="entry name" value="Bacterial extracellular solute-binding protein, family 7"/>
    <property type="match status" value="1"/>
</dbReference>
<reference evidence="6" key="1">
    <citation type="submission" date="2016-11" db="EMBL/GenBank/DDBJ databases">
        <authorList>
            <person name="Varghese N."/>
            <person name="Submissions S."/>
        </authorList>
    </citation>
    <scope>NUCLEOTIDE SEQUENCE [LARGE SCALE GENOMIC DNA]</scope>
    <source>
        <strain evidence="6">DSM 16219</strain>
    </source>
</reference>
<name>A0A1M6JM49_9BACT</name>
<dbReference type="STRING" id="1121393.SAMN02745216_01708"/>
<proteinExistence type="inferred from homology"/>
<dbReference type="CDD" id="cd13670">
    <property type="entry name" value="PBP2_TRAP_Tp0957_like"/>
    <property type="match status" value="1"/>
</dbReference>
<evidence type="ECO:0000313" key="5">
    <source>
        <dbReference type="EMBL" id="SHJ47771.1"/>
    </source>
</evidence>
<dbReference type="EMBL" id="FQZU01000008">
    <property type="protein sequence ID" value="SHJ47771.1"/>
    <property type="molecule type" value="Genomic_DNA"/>
</dbReference>
<dbReference type="Pfam" id="PF03480">
    <property type="entry name" value="DctP"/>
    <property type="match status" value="1"/>
</dbReference>
<dbReference type="AlphaFoldDB" id="A0A1M6JM49"/>
<accession>A0A1M6JM49</accession>
<gene>
    <name evidence="5" type="ORF">SAMN02745216_01708</name>
</gene>
<dbReference type="NCBIfam" id="NF037995">
    <property type="entry name" value="TRAP_S1"/>
    <property type="match status" value="1"/>
</dbReference>
<dbReference type="GO" id="GO:0055085">
    <property type="term" value="P:transmembrane transport"/>
    <property type="evidence" value="ECO:0007669"/>
    <property type="project" value="InterPro"/>
</dbReference>
<dbReference type="InterPro" id="IPR038404">
    <property type="entry name" value="TRAP_DctP_sf"/>
</dbReference>